<keyword evidence="3" id="KW-0862">Zinc</keyword>
<gene>
    <name evidence="5" type="ORF">KIW84_074710</name>
</gene>
<evidence type="ECO:0000256" key="1">
    <source>
        <dbReference type="ARBA" id="ARBA00008072"/>
    </source>
</evidence>
<comment type="caution">
    <text evidence="5">The sequence shown here is derived from an EMBL/GenBank/DDBJ whole genome shotgun (WGS) entry which is preliminary data.</text>
</comment>
<dbReference type="GO" id="GO:0016616">
    <property type="term" value="F:oxidoreductase activity, acting on the CH-OH group of donors, NAD or NADP as acceptor"/>
    <property type="evidence" value="ECO:0007669"/>
    <property type="project" value="InterPro"/>
</dbReference>
<evidence type="ECO:0000313" key="6">
    <source>
        <dbReference type="Proteomes" id="UP001058974"/>
    </source>
</evidence>
<dbReference type="SUPFAM" id="SSF50129">
    <property type="entry name" value="GroES-like"/>
    <property type="match status" value="1"/>
</dbReference>
<dbReference type="InterPro" id="IPR011032">
    <property type="entry name" value="GroES-like_sf"/>
</dbReference>
<evidence type="ECO:0000256" key="2">
    <source>
        <dbReference type="ARBA" id="ARBA00022723"/>
    </source>
</evidence>
<dbReference type="Gramene" id="Psat07G0471000-T1">
    <property type="protein sequence ID" value="KAI5389157.1"/>
    <property type="gene ID" value="KIW84_074710"/>
</dbReference>
<proteinExistence type="inferred from homology"/>
<dbReference type="Gene3D" id="3.90.180.10">
    <property type="entry name" value="Medium-chain alcohol dehydrogenases, catalytic domain"/>
    <property type="match status" value="2"/>
</dbReference>
<keyword evidence="4" id="KW-0560">Oxidoreductase</keyword>
<evidence type="ECO:0000256" key="3">
    <source>
        <dbReference type="ARBA" id="ARBA00022833"/>
    </source>
</evidence>
<keyword evidence="2" id="KW-0479">Metal-binding</keyword>
<dbReference type="Gene3D" id="3.40.50.720">
    <property type="entry name" value="NAD(P)-binding Rossmann-like Domain"/>
    <property type="match status" value="1"/>
</dbReference>
<sequence>MRTQKVDGSLAVAVMQAVVDAHTLHAYVPAGTSMQLLPWLDDKQEYCRMMLARLMWLLWMQHRTVYVRPDIMQVMLELWKKIFDSWSCHSFFNILRSFRKWPRRETDEKDVAFKVLYCEICHSDLHMVKNEWGVSTLPLEAAEPFLCAGITVYSPLRYLGLHKPGLHVGVVGLGGLGHMVVKYAKAFGANVTSHGKLVMVGAPDKPLELPVFPLLQGRKLVAGIIDMDYVNTAIERLQKADVKYRLVIEIGNSLKTNFLNFAV</sequence>
<dbReference type="InterPro" id="IPR036291">
    <property type="entry name" value="NAD(P)-bd_dom_sf"/>
</dbReference>
<organism evidence="5 6">
    <name type="scientific">Pisum sativum</name>
    <name type="common">Garden pea</name>
    <name type="synonym">Lathyrus oleraceus</name>
    <dbReference type="NCBI Taxonomy" id="3888"/>
    <lineage>
        <taxon>Eukaryota</taxon>
        <taxon>Viridiplantae</taxon>
        <taxon>Streptophyta</taxon>
        <taxon>Embryophyta</taxon>
        <taxon>Tracheophyta</taxon>
        <taxon>Spermatophyta</taxon>
        <taxon>Magnoliopsida</taxon>
        <taxon>eudicotyledons</taxon>
        <taxon>Gunneridae</taxon>
        <taxon>Pentapetalae</taxon>
        <taxon>rosids</taxon>
        <taxon>fabids</taxon>
        <taxon>Fabales</taxon>
        <taxon>Fabaceae</taxon>
        <taxon>Papilionoideae</taxon>
        <taxon>50 kb inversion clade</taxon>
        <taxon>NPAAA clade</taxon>
        <taxon>Hologalegina</taxon>
        <taxon>IRL clade</taxon>
        <taxon>Fabeae</taxon>
        <taxon>Lathyrus</taxon>
    </lineage>
</organism>
<protein>
    <submittedName>
        <fullName evidence="5">Uncharacterized protein</fullName>
    </submittedName>
</protein>
<dbReference type="Proteomes" id="UP001058974">
    <property type="component" value="Chromosome 7"/>
</dbReference>
<keyword evidence="6" id="KW-1185">Reference proteome</keyword>
<comment type="similarity">
    <text evidence="1">Belongs to the zinc-containing alcohol dehydrogenase family.</text>
</comment>
<dbReference type="EMBL" id="JAMSHJ010000007">
    <property type="protein sequence ID" value="KAI5389157.1"/>
    <property type="molecule type" value="Genomic_DNA"/>
</dbReference>
<evidence type="ECO:0000256" key="4">
    <source>
        <dbReference type="ARBA" id="ARBA00023002"/>
    </source>
</evidence>
<reference evidence="5 6" key="1">
    <citation type="journal article" date="2022" name="Nat. Genet.">
        <title>Improved pea reference genome and pan-genome highlight genomic features and evolutionary characteristics.</title>
        <authorList>
            <person name="Yang T."/>
            <person name="Liu R."/>
            <person name="Luo Y."/>
            <person name="Hu S."/>
            <person name="Wang D."/>
            <person name="Wang C."/>
            <person name="Pandey M.K."/>
            <person name="Ge S."/>
            <person name="Xu Q."/>
            <person name="Li N."/>
            <person name="Li G."/>
            <person name="Huang Y."/>
            <person name="Saxena R.K."/>
            <person name="Ji Y."/>
            <person name="Li M."/>
            <person name="Yan X."/>
            <person name="He Y."/>
            <person name="Liu Y."/>
            <person name="Wang X."/>
            <person name="Xiang C."/>
            <person name="Varshney R.K."/>
            <person name="Ding H."/>
            <person name="Gao S."/>
            <person name="Zong X."/>
        </authorList>
    </citation>
    <scope>NUCLEOTIDE SEQUENCE [LARGE SCALE GENOMIC DNA]</scope>
    <source>
        <strain evidence="5 6">cv. Zhongwan 6</strain>
    </source>
</reference>
<dbReference type="SUPFAM" id="SSF51735">
    <property type="entry name" value="NAD(P)-binding Rossmann-fold domains"/>
    <property type="match status" value="1"/>
</dbReference>
<dbReference type="GO" id="GO:0046872">
    <property type="term" value="F:metal ion binding"/>
    <property type="evidence" value="ECO:0007669"/>
    <property type="project" value="UniProtKB-KW"/>
</dbReference>
<dbReference type="AlphaFoldDB" id="A0A9D4VT12"/>
<accession>A0A9D4VT12</accession>
<dbReference type="PANTHER" id="PTHR42683">
    <property type="entry name" value="ALDEHYDE REDUCTASE"/>
    <property type="match status" value="1"/>
</dbReference>
<evidence type="ECO:0000313" key="5">
    <source>
        <dbReference type="EMBL" id="KAI5389157.1"/>
    </source>
</evidence>
<name>A0A9D4VT12_PEA</name>
<dbReference type="InterPro" id="IPR047109">
    <property type="entry name" value="CAD-like"/>
</dbReference>